<proteinExistence type="predicted"/>
<dbReference type="Proteomes" id="UP000663505">
    <property type="component" value="Chromosome"/>
</dbReference>
<gene>
    <name evidence="2" type="ORF">JZ786_13155</name>
</gene>
<dbReference type="PROSITE" id="PS51500">
    <property type="entry name" value="SIN"/>
    <property type="match status" value="1"/>
</dbReference>
<organism evidence="2 3">
    <name type="scientific">Alicyclobacillus mengziensis</name>
    <dbReference type="NCBI Taxonomy" id="2931921"/>
    <lineage>
        <taxon>Bacteria</taxon>
        <taxon>Bacillati</taxon>
        <taxon>Bacillota</taxon>
        <taxon>Bacilli</taxon>
        <taxon>Bacillales</taxon>
        <taxon>Alicyclobacillaceae</taxon>
        <taxon>Alicyclobacillus</taxon>
    </lineage>
</organism>
<evidence type="ECO:0000313" key="3">
    <source>
        <dbReference type="Proteomes" id="UP000663505"/>
    </source>
</evidence>
<feature type="domain" description="Sin" evidence="1">
    <location>
        <begin position="9"/>
        <end position="47"/>
    </location>
</feature>
<dbReference type="RefSeq" id="WP_206654894.1">
    <property type="nucleotide sequence ID" value="NZ_CP071182.1"/>
</dbReference>
<accession>A0A9X7VUS7</accession>
<sequence length="63" mass="6881">MAGTDKAENGLIWNGEQLDREWVFLILQAKEAGLTVEEIQELLKEGDDGYIASKGVLLTGTSD</sequence>
<dbReference type="KEGG" id="afx:JZ786_13155"/>
<dbReference type="AlphaFoldDB" id="A0A9X7VUS7"/>
<keyword evidence="3" id="KW-1185">Reference proteome</keyword>
<dbReference type="GO" id="GO:0006355">
    <property type="term" value="P:regulation of DNA-templated transcription"/>
    <property type="evidence" value="ECO:0007669"/>
    <property type="project" value="InterPro"/>
</dbReference>
<protein>
    <submittedName>
        <fullName evidence="2">Anti-repressor SinI family protein</fullName>
    </submittedName>
</protein>
<dbReference type="InterPro" id="IPR036281">
    <property type="entry name" value="SinR/SinI_dimer_dom_sf"/>
</dbReference>
<dbReference type="EMBL" id="CP071182">
    <property type="protein sequence ID" value="QSO45523.1"/>
    <property type="molecule type" value="Genomic_DNA"/>
</dbReference>
<dbReference type="InterPro" id="IPR010981">
    <property type="entry name" value="SinR/SinI_dimer_dom"/>
</dbReference>
<reference evidence="2 3" key="1">
    <citation type="submission" date="2021-02" db="EMBL/GenBank/DDBJ databases">
        <title>Alicyclobacillus curvatus sp. nov. and Alicyclobacillus mengziensis sp. nov., two acidophilic bacteria isolated from acid mine drainage.</title>
        <authorList>
            <person name="Huang Y."/>
        </authorList>
    </citation>
    <scope>NUCLEOTIDE SEQUENCE [LARGE SCALE GENOMIC DNA]</scope>
    <source>
        <strain evidence="2 3">S30H14</strain>
    </source>
</reference>
<evidence type="ECO:0000259" key="1">
    <source>
        <dbReference type="PROSITE" id="PS51500"/>
    </source>
</evidence>
<dbReference type="GO" id="GO:0046983">
    <property type="term" value="F:protein dimerization activity"/>
    <property type="evidence" value="ECO:0007669"/>
    <property type="project" value="InterPro"/>
</dbReference>
<evidence type="ECO:0000313" key="2">
    <source>
        <dbReference type="EMBL" id="QSO45523.1"/>
    </source>
</evidence>
<dbReference type="SUPFAM" id="SSF47406">
    <property type="entry name" value="SinR repressor dimerisation domain-like"/>
    <property type="match status" value="1"/>
</dbReference>
<name>A0A9X7VUS7_9BACL</name>